<protein>
    <submittedName>
        <fullName evidence="4">Glycosyltransferase involved in cell wall biosynthesis</fullName>
    </submittedName>
</protein>
<dbReference type="Proteomes" id="UP000549911">
    <property type="component" value="Unassembled WGS sequence"/>
</dbReference>
<dbReference type="InterPro" id="IPR028098">
    <property type="entry name" value="Glyco_trans_4-like_N"/>
</dbReference>
<sequence length="415" mass="44381">MSAGRPLRVGIVLEGLALGGCPLNAIDLARTLRGRGHHVVLAAVDEQPLVSVEPRAVAAGFEVVRIPAGAGLSRRAWHLRRLAREHRLDVLHVFAAWLGRSAVLACGLGPTRPVVLNWLMDNEFTTTGRTPLVVGTGDLQREAAAVHGPRSYLLEPPVDVLHDRPDPDAAAAFRAEHHIAEDELLLVVVGRLDELTPEQLRNHGVAKMPGVMLAMDALLAGAAPRARLVLVGDGSGMPRVRARADEVNRRLGREAVVLTGALADPRPAYAAADVALAMGGSALRVLAHGRPLVVLGDNGFSLAFEPSTVDRFLDGGYYGTVAPADPVEHLWAQLRPLLDPTTRDERGRSGRDVVVARYGLDATADRLEQIYAETLDQGDAWWEHLVDVGYVAGRDIAGRLARRLTAVRPVAGVGG</sequence>
<evidence type="ECO:0000256" key="2">
    <source>
        <dbReference type="ARBA" id="ARBA00022679"/>
    </source>
</evidence>
<evidence type="ECO:0000256" key="1">
    <source>
        <dbReference type="ARBA" id="ARBA00022676"/>
    </source>
</evidence>
<keyword evidence="5" id="KW-1185">Reference proteome</keyword>
<dbReference type="Gene3D" id="3.40.50.2000">
    <property type="entry name" value="Glycogen Phosphorylase B"/>
    <property type="match status" value="2"/>
</dbReference>
<gene>
    <name evidence="4" type="ORF">F4692_000631</name>
</gene>
<evidence type="ECO:0000313" key="4">
    <source>
        <dbReference type="EMBL" id="NYE35527.1"/>
    </source>
</evidence>
<dbReference type="Pfam" id="PF13579">
    <property type="entry name" value="Glyco_trans_4_4"/>
    <property type="match status" value="1"/>
</dbReference>
<proteinExistence type="predicted"/>
<evidence type="ECO:0000313" key="5">
    <source>
        <dbReference type="Proteomes" id="UP000549911"/>
    </source>
</evidence>
<dbReference type="EMBL" id="JACCBW010000001">
    <property type="protein sequence ID" value="NYE35527.1"/>
    <property type="molecule type" value="Genomic_DNA"/>
</dbReference>
<reference evidence="4 5" key="1">
    <citation type="submission" date="2020-07" db="EMBL/GenBank/DDBJ databases">
        <authorList>
            <person name="Partida-Martinez L."/>
            <person name="Huntemann M."/>
            <person name="Clum A."/>
            <person name="Wang J."/>
            <person name="Palaniappan K."/>
            <person name="Ritter S."/>
            <person name="Chen I.-M."/>
            <person name="Stamatis D."/>
            <person name="Reddy T."/>
            <person name="O'Malley R."/>
            <person name="Daum C."/>
            <person name="Shapiro N."/>
            <person name="Ivanova N."/>
            <person name="Kyrpides N."/>
            <person name="Woyke T."/>
        </authorList>
    </citation>
    <scope>NUCLEOTIDE SEQUENCE [LARGE SCALE GENOMIC DNA]</scope>
    <source>
        <strain evidence="4 5">AT2.17</strain>
    </source>
</reference>
<keyword evidence="1" id="KW-0328">Glycosyltransferase</keyword>
<evidence type="ECO:0000259" key="3">
    <source>
        <dbReference type="Pfam" id="PF13579"/>
    </source>
</evidence>
<dbReference type="RefSeq" id="WP_179618168.1">
    <property type="nucleotide sequence ID" value="NZ_JACCBW010000001.1"/>
</dbReference>
<dbReference type="PANTHER" id="PTHR12526:SF510">
    <property type="entry name" value="D-INOSITOL 3-PHOSPHATE GLYCOSYLTRANSFERASE"/>
    <property type="match status" value="1"/>
</dbReference>
<feature type="domain" description="Glycosyltransferase subfamily 4-like N-terminal" evidence="3">
    <location>
        <begin position="27"/>
        <end position="119"/>
    </location>
</feature>
<name>A0A7Y9H044_9ACTN</name>
<dbReference type="SUPFAM" id="SSF53756">
    <property type="entry name" value="UDP-Glycosyltransferase/glycogen phosphorylase"/>
    <property type="match status" value="1"/>
</dbReference>
<dbReference type="GO" id="GO:0016757">
    <property type="term" value="F:glycosyltransferase activity"/>
    <property type="evidence" value="ECO:0007669"/>
    <property type="project" value="UniProtKB-KW"/>
</dbReference>
<comment type="caution">
    <text evidence="4">The sequence shown here is derived from an EMBL/GenBank/DDBJ whole genome shotgun (WGS) entry which is preliminary data.</text>
</comment>
<keyword evidence="2 4" id="KW-0808">Transferase</keyword>
<organism evidence="4 5">
    <name type="scientific">Nocardioides cavernae</name>
    <dbReference type="NCBI Taxonomy" id="1921566"/>
    <lineage>
        <taxon>Bacteria</taxon>
        <taxon>Bacillati</taxon>
        <taxon>Actinomycetota</taxon>
        <taxon>Actinomycetes</taxon>
        <taxon>Propionibacteriales</taxon>
        <taxon>Nocardioidaceae</taxon>
        <taxon>Nocardioides</taxon>
    </lineage>
</organism>
<dbReference type="PANTHER" id="PTHR12526">
    <property type="entry name" value="GLYCOSYLTRANSFERASE"/>
    <property type="match status" value="1"/>
</dbReference>
<accession>A0A7Y9H044</accession>
<dbReference type="AlphaFoldDB" id="A0A7Y9H044"/>
<reference evidence="4 5" key="2">
    <citation type="submission" date="2020-08" db="EMBL/GenBank/DDBJ databases">
        <title>The Agave Microbiome: Exploring the role of microbial communities in plant adaptations to desert environments.</title>
        <authorList>
            <person name="Partida-Martinez L.P."/>
        </authorList>
    </citation>
    <scope>NUCLEOTIDE SEQUENCE [LARGE SCALE GENOMIC DNA]</scope>
    <source>
        <strain evidence="4 5">AT2.17</strain>
    </source>
</reference>